<dbReference type="eggNOG" id="COG2931">
    <property type="taxonomic scope" value="Bacteria"/>
</dbReference>
<dbReference type="SUPFAM" id="SSF55486">
    <property type="entry name" value="Metalloproteases ('zincins'), catalytic domain"/>
    <property type="match status" value="2"/>
</dbReference>
<evidence type="ECO:0000313" key="5">
    <source>
        <dbReference type="Proteomes" id="UP000010473"/>
    </source>
</evidence>
<dbReference type="InterPro" id="IPR011049">
    <property type="entry name" value="Serralysin-like_metalloprot_C"/>
</dbReference>
<dbReference type="STRING" id="111780.Sta7437_3382"/>
<dbReference type="InterPro" id="IPR018511">
    <property type="entry name" value="Hemolysin-typ_Ca-bd_CS"/>
</dbReference>
<dbReference type="Gene3D" id="2.150.10.10">
    <property type="entry name" value="Serralysin-like metalloprotease, C-terminal"/>
    <property type="match status" value="2"/>
</dbReference>
<evidence type="ECO:0000256" key="3">
    <source>
        <dbReference type="SAM" id="MobiDB-lite"/>
    </source>
</evidence>
<gene>
    <name evidence="4" type="ordered locus">Sta7437_3382</name>
</gene>
<dbReference type="Gene3D" id="3.40.390.10">
    <property type="entry name" value="Collagenase (Catalytic Domain)"/>
    <property type="match status" value="1"/>
</dbReference>
<name>K9XWI0_STAC7</name>
<dbReference type="Gene3D" id="1.10.1330.10">
    <property type="entry name" value="Dockerin domain"/>
    <property type="match status" value="1"/>
</dbReference>
<dbReference type="GO" id="GO:0008237">
    <property type="term" value="F:metallopeptidase activity"/>
    <property type="evidence" value="ECO:0007669"/>
    <property type="project" value="InterPro"/>
</dbReference>
<evidence type="ECO:0000256" key="1">
    <source>
        <dbReference type="ARBA" id="ARBA00004613"/>
    </source>
</evidence>
<feature type="compositionally biased region" description="Low complexity" evidence="3">
    <location>
        <begin position="363"/>
        <end position="373"/>
    </location>
</feature>
<keyword evidence="5" id="KW-1185">Reference proteome</keyword>
<dbReference type="Pfam" id="PF00353">
    <property type="entry name" value="HemolysinCabind"/>
    <property type="match status" value="4"/>
</dbReference>
<dbReference type="PANTHER" id="PTHR38340">
    <property type="entry name" value="S-LAYER PROTEIN"/>
    <property type="match status" value="1"/>
</dbReference>
<feature type="region of interest" description="Disordered" evidence="3">
    <location>
        <begin position="310"/>
        <end position="376"/>
    </location>
</feature>
<protein>
    <submittedName>
        <fullName evidence="4">Dockerin type 1 protein</fullName>
    </submittedName>
</protein>
<evidence type="ECO:0000313" key="4">
    <source>
        <dbReference type="EMBL" id="AFZ36888.1"/>
    </source>
</evidence>
<reference evidence="5" key="1">
    <citation type="journal article" date="2013" name="Proc. Natl. Acad. Sci. U.S.A.">
        <title>Improving the coverage of the cyanobacterial phylum using diversity-driven genome sequencing.</title>
        <authorList>
            <person name="Shih P.M."/>
            <person name="Wu D."/>
            <person name="Latifi A."/>
            <person name="Axen S.D."/>
            <person name="Fewer D.P."/>
            <person name="Talla E."/>
            <person name="Calteau A."/>
            <person name="Cai F."/>
            <person name="Tandeau de Marsac N."/>
            <person name="Rippka R."/>
            <person name="Herdman M."/>
            <person name="Sivonen K."/>
            <person name="Coursin T."/>
            <person name="Laurent T."/>
            <person name="Goodwin L."/>
            <person name="Nolan M."/>
            <person name="Davenport K.W."/>
            <person name="Han C.S."/>
            <person name="Rubin E.M."/>
            <person name="Eisen J.A."/>
            <person name="Woyke T."/>
            <person name="Gugger M."/>
            <person name="Kerfeld C.A."/>
        </authorList>
    </citation>
    <scope>NUCLEOTIDE SEQUENCE [LARGE SCALE GENOMIC DNA]</scope>
    <source>
        <strain evidence="5">ATCC 29371 / PCC 7437</strain>
    </source>
</reference>
<dbReference type="PROSITE" id="PS00330">
    <property type="entry name" value="HEMOLYSIN_CALCIUM"/>
    <property type="match status" value="4"/>
</dbReference>
<dbReference type="InterPro" id="IPR024079">
    <property type="entry name" value="MetalloPept_cat_dom_sf"/>
</dbReference>
<dbReference type="EMBL" id="CP003653">
    <property type="protein sequence ID" value="AFZ36888.1"/>
    <property type="molecule type" value="Genomic_DNA"/>
</dbReference>
<dbReference type="Proteomes" id="UP000010473">
    <property type="component" value="Chromosome"/>
</dbReference>
<dbReference type="PANTHER" id="PTHR38340:SF1">
    <property type="entry name" value="S-LAYER PROTEIN"/>
    <property type="match status" value="1"/>
</dbReference>
<dbReference type="InterPro" id="IPR050557">
    <property type="entry name" value="RTX_toxin/Mannuronan_C5-epim"/>
</dbReference>
<proteinExistence type="predicted"/>
<evidence type="ECO:0000256" key="2">
    <source>
        <dbReference type="ARBA" id="ARBA00022525"/>
    </source>
</evidence>
<dbReference type="Gene3D" id="2.60.40.680">
    <property type="match status" value="1"/>
</dbReference>
<dbReference type="HOGENOM" id="CLU_342856_0_0_3"/>
<keyword evidence="2" id="KW-0964">Secreted</keyword>
<dbReference type="SUPFAM" id="SSF51120">
    <property type="entry name" value="beta-Roll"/>
    <property type="match status" value="2"/>
</dbReference>
<dbReference type="InterPro" id="IPR001343">
    <property type="entry name" value="Hemolysn_Ca-bd"/>
</dbReference>
<dbReference type="SUPFAM" id="SSF63446">
    <property type="entry name" value="Type I dockerin domain"/>
    <property type="match status" value="1"/>
</dbReference>
<dbReference type="PRINTS" id="PR00313">
    <property type="entry name" value="CABNDNGRPT"/>
</dbReference>
<sequence length="826" mass="88054">MKIKFDYRFDTEGFFNNAQKKAALEKAGAIWSSLLKDDFETIPVGVEFTITNPTKGNSEKIVLTQEIDDLLIFVGTNNFGNQSKQLTTVGSLGEAKVDGFDLQGDIFQRRISNNFRGKGAVSNFEPWAGIVTFNNTIDWDFSFNNPNTQKIDFISVALHEIGHILGFGTSAIFNKIGGDGKFDGVNALAVNKGNPIPLESDLAHVKEGFNQNTVLLDPFNNRGRNLPTPIDLALLADIGYQIEGFTTQGTTPSLATNGSETIFGSIIADKWSGLGGNDTIQGNAGNDTLFGGDGNDLIFGEVGEDSLFGEKGNDQLQGGVGNDSLSGGDGNDFLFGQDGNDTLSGDHGDDELQGGAQQDHIRGNAGNDNLFGDDGNDTLFGNEGNDYLSGGNGNDILIGGEGDDALDGKSGSDRFKFDLKSGKDTINDFTVAEDIIAISSDFGFNTPEEILKAITKTIPTTNGGFYSELVLSSGNVINIYHNAALKAANFEINRPLRVSAFNYNNSGFVVKFNQAIDLKSLNLYDGQDSTKDLPDLSLVSNTTGKTIKGSLIWNNKNNTLTFVKTGGILTPDDYTLTLASRADSFINLQKEWLDGNLDGQSGGNVVQKFKVANQNKRVLSLADFSRAPGHPIELSGTNPNQGWAVSLDNGSAITQVDFTLTYNADILGVTDLLVNPDLPDNWQIISKNLSNPGKASISIEGTTPLTKGEVDLVFLKAHIKPTAVYGKSSLLELTSVSLNHDKVDVIGDSAVAQVAYLGDSSGNKTYSGLDATLISRLAVGLDTGLDAYPLTDPNAIVDINRDGVISALDASLVAQHANGRTVDLIA</sequence>
<comment type="subcellular location">
    <subcellularLocation>
        <location evidence="1">Secreted</location>
    </subcellularLocation>
</comment>
<dbReference type="AlphaFoldDB" id="K9XWI0"/>
<dbReference type="GO" id="GO:0000272">
    <property type="term" value="P:polysaccharide catabolic process"/>
    <property type="evidence" value="ECO:0007669"/>
    <property type="project" value="InterPro"/>
</dbReference>
<accession>K9XWI0</accession>
<dbReference type="GO" id="GO:0005509">
    <property type="term" value="F:calcium ion binding"/>
    <property type="evidence" value="ECO:0007669"/>
    <property type="project" value="InterPro"/>
</dbReference>
<dbReference type="InterPro" id="IPR036439">
    <property type="entry name" value="Dockerin_dom_sf"/>
</dbReference>
<dbReference type="GO" id="GO:0005576">
    <property type="term" value="C:extracellular region"/>
    <property type="evidence" value="ECO:0007669"/>
    <property type="project" value="UniProtKB-SubCell"/>
</dbReference>
<dbReference type="RefSeq" id="WP_015194550.1">
    <property type="nucleotide sequence ID" value="NC_019748.1"/>
</dbReference>
<organism evidence="4 5">
    <name type="scientific">Stanieria cyanosphaera (strain ATCC 29371 / PCC 7437)</name>
    <dbReference type="NCBI Taxonomy" id="111780"/>
    <lineage>
        <taxon>Bacteria</taxon>
        <taxon>Bacillati</taxon>
        <taxon>Cyanobacteriota</taxon>
        <taxon>Cyanophyceae</taxon>
        <taxon>Pleurocapsales</taxon>
        <taxon>Dermocarpellaceae</taxon>
        <taxon>Stanieria</taxon>
    </lineage>
</organism>
<dbReference type="KEGG" id="scs:Sta7437_3382"/>